<dbReference type="SUPFAM" id="SSF81324">
    <property type="entry name" value="Voltage-gated potassium channels"/>
    <property type="match status" value="1"/>
</dbReference>
<dbReference type="AlphaFoldDB" id="A0A5B8MA42"/>
<evidence type="ECO:0000256" key="3">
    <source>
        <dbReference type="ARBA" id="ARBA00022692"/>
    </source>
</evidence>
<keyword evidence="12" id="KW-1185">Reference proteome</keyword>
<proteinExistence type="predicted"/>
<evidence type="ECO:0000256" key="7">
    <source>
        <dbReference type="ARBA" id="ARBA00023303"/>
    </source>
</evidence>
<sequence>MTGAAQRRAKGERAEQRWERLSAWPFLVLSAVFIVAYSIHCLDSSLTPSQHGTIWIILAVIWAIFVVDYVGRLVLAPDRSSFVRHNIPDLLAALVPMFRPFRALRELRRIEYFQGKTGAAVRARVIAYSVSFVALWVYTISITVVFVERGAPGATIVSLGDALYWSAVTMATVGYGDMVPVTTAGRVLAVMLMISGVGIVGVTTATIVSYLNDTVRRHVTSRDADGTAGDDRGGAVQVAEAIDEIGLDGPSDRKPSRAEMNETNHDDETNEEGVDR</sequence>
<keyword evidence="3 9" id="KW-0812">Transmembrane</keyword>
<dbReference type="GO" id="GO:0001508">
    <property type="term" value="P:action potential"/>
    <property type="evidence" value="ECO:0007669"/>
    <property type="project" value="TreeGrafter"/>
</dbReference>
<feature type="transmembrane region" description="Helical" evidence="9">
    <location>
        <begin position="187"/>
        <end position="211"/>
    </location>
</feature>
<evidence type="ECO:0000313" key="12">
    <source>
        <dbReference type="Proteomes" id="UP000320216"/>
    </source>
</evidence>
<dbReference type="Pfam" id="PF07885">
    <property type="entry name" value="Ion_trans_2"/>
    <property type="match status" value="1"/>
</dbReference>
<feature type="compositionally biased region" description="Basic and acidic residues" evidence="8">
    <location>
        <begin position="250"/>
        <end position="276"/>
    </location>
</feature>
<dbReference type="EMBL" id="CP042305">
    <property type="protein sequence ID" value="QDZ16505.1"/>
    <property type="molecule type" value="Genomic_DNA"/>
</dbReference>
<dbReference type="OrthoDB" id="9799090at2"/>
<dbReference type="Gene3D" id="1.20.120.350">
    <property type="entry name" value="Voltage-gated potassium channels. Chain C"/>
    <property type="match status" value="1"/>
</dbReference>
<reference evidence="11 12" key="1">
    <citation type="submission" date="2019-07" db="EMBL/GenBank/DDBJ databases">
        <title>Full genome sequence of Humibacter sp. WJ7-1.</title>
        <authorList>
            <person name="Im W.-T."/>
        </authorList>
    </citation>
    <scope>NUCLEOTIDE SEQUENCE [LARGE SCALE GENOMIC DNA]</scope>
    <source>
        <strain evidence="11 12">WJ7-1</strain>
    </source>
</reference>
<evidence type="ECO:0000256" key="5">
    <source>
        <dbReference type="ARBA" id="ARBA00023065"/>
    </source>
</evidence>
<evidence type="ECO:0000256" key="2">
    <source>
        <dbReference type="ARBA" id="ARBA00022448"/>
    </source>
</evidence>
<keyword evidence="4 9" id="KW-1133">Transmembrane helix</keyword>
<dbReference type="KEGG" id="huw:FPZ11_18695"/>
<feature type="transmembrane region" description="Helical" evidence="9">
    <location>
        <begin position="125"/>
        <end position="147"/>
    </location>
</feature>
<dbReference type="GO" id="GO:0008076">
    <property type="term" value="C:voltage-gated potassium channel complex"/>
    <property type="evidence" value="ECO:0007669"/>
    <property type="project" value="InterPro"/>
</dbReference>
<evidence type="ECO:0000259" key="10">
    <source>
        <dbReference type="Pfam" id="PF07885"/>
    </source>
</evidence>
<dbReference type="InterPro" id="IPR028325">
    <property type="entry name" value="VG_K_chnl"/>
</dbReference>
<keyword evidence="5" id="KW-0406">Ion transport</keyword>
<name>A0A5B8MA42_9MICO</name>
<dbReference type="PANTHER" id="PTHR11537">
    <property type="entry name" value="VOLTAGE-GATED POTASSIUM CHANNEL"/>
    <property type="match status" value="1"/>
</dbReference>
<gene>
    <name evidence="11" type="ORF">FPZ11_18695</name>
</gene>
<accession>A0A5B8MA42</accession>
<keyword evidence="6 9" id="KW-0472">Membrane</keyword>
<evidence type="ECO:0000256" key="8">
    <source>
        <dbReference type="SAM" id="MobiDB-lite"/>
    </source>
</evidence>
<dbReference type="Gene3D" id="1.20.5.110">
    <property type="match status" value="1"/>
</dbReference>
<keyword evidence="2" id="KW-0813">Transport</keyword>
<dbReference type="Proteomes" id="UP000320216">
    <property type="component" value="Chromosome"/>
</dbReference>
<dbReference type="InterPro" id="IPR013099">
    <property type="entry name" value="K_chnl_dom"/>
</dbReference>
<organism evidence="11 12">
    <name type="scientific">Humibacter ginsenosidimutans</name>
    <dbReference type="NCBI Taxonomy" id="2599293"/>
    <lineage>
        <taxon>Bacteria</taxon>
        <taxon>Bacillati</taxon>
        <taxon>Actinomycetota</taxon>
        <taxon>Actinomycetes</taxon>
        <taxon>Micrococcales</taxon>
        <taxon>Microbacteriaceae</taxon>
        <taxon>Humibacter</taxon>
    </lineage>
</organism>
<evidence type="ECO:0000256" key="6">
    <source>
        <dbReference type="ARBA" id="ARBA00023136"/>
    </source>
</evidence>
<evidence type="ECO:0000313" key="11">
    <source>
        <dbReference type="EMBL" id="QDZ16505.1"/>
    </source>
</evidence>
<dbReference type="InterPro" id="IPR027359">
    <property type="entry name" value="Volt_channel_dom_sf"/>
</dbReference>
<comment type="subcellular location">
    <subcellularLocation>
        <location evidence="1">Membrane</location>
        <topology evidence="1">Multi-pass membrane protein</topology>
    </subcellularLocation>
</comment>
<dbReference type="RefSeq" id="WP_146322509.1">
    <property type="nucleotide sequence ID" value="NZ_CP042305.1"/>
</dbReference>
<feature type="domain" description="Potassium channel" evidence="10">
    <location>
        <begin position="137"/>
        <end position="211"/>
    </location>
</feature>
<keyword evidence="7 11" id="KW-0407">Ion channel</keyword>
<evidence type="ECO:0000256" key="1">
    <source>
        <dbReference type="ARBA" id="ARBA00004141"/>
    </source>
</evidence>
<protein>
    <submittedName>
        <fullName evidence="11">Potassium channel family protein</fullName>
    </submittedName>
</protein>
<feature type="transmembrane region" description="Helical" evidence="9">
    <location>
        <begin position="52"/>
        <end position="75"/>
    </location>
</feature>
<dbReference type="PANTHER" id="PTHR11537:SF254">
    <property type="entry name" value="POTASSIUM VOLTAGE-GATED CHANNEL PROTEIN SHAB"/>
    <property type="match status" value="1"/>
</dbReference>
<feature type="region of interest" description="Disordered" evidence="8">
    <location>
        <begin position="243"/>
        <end position="276"/>
    </location>
</feature>
<dbReference type="GO" id="GO:0005249">
    <property type="term" value="F:voltage-gated potassium channel activity"/>
    <property type="evidence" value="ECO:0007669"/>
    <property type="project" value="InterPro"/>
</dbReference>
<dbReference type="Gene3D" id="1.10.287.70">
    <property type="match status" value="1"/>
</dbReference>
<feature type="transmembrane region" description="Helical" evidence="9">
    <location>
        <begin position="21"/>
        <end position="40"/>
    </location>
</feature>
<evidence type="ECO:0000256" key="9">
    <source>
        <dbReference type="SAM" id="Phobius"/>
    </source>
</evidence>
<evidence type="ECO:0000256" key="4">
    <source>
        <dbReference type="ARBA" id="ARBA00022989"/>
    </source>
</evidence>